<dbReference type="EMBL" id="LR796274">
    <property type="protein sequence ID" value="CAB4133508.1"/>
    <property type="molecule type" value="Genomic_DNA"/>
</dbReference>
<sequence>MTTVQFRDRMVDNLSIDGVDYKDFPDFCDAYFDYAEWVDTGIPLNDDELNVLSEEHGDIINAMAHDSVNDYASDMYDLMMDR</sequence>
<evidence type="ECO:0000313" key="1">
    <source>
        <dbReference type="EMBL" id="CAB4133508.1"/>
    </source>
</evidence>
<accession>A0A6J5LFP5</accession>
<gene>
    <name evidence="1" type="ORF">UFOVP257_230</name>
</gene>
<name>A0A6J5LFP5_9CAUD</name>
<protein>
    <submittedName>
        <fullName evidence="1">Uncharacterized protein</fullName>
    </submittedName>
</protein>
<reference evidence="1" key="1">
    <citation type="submission" date="2020-04" db="EMBL/GenBank/DDBJ databases">
        <authorList>
            <person name="Chiriac C."/>
            <person name="Salcher M."/>
            <person name="Ghai R."/>
            <person name="Kavagutti S V."/>
        </authorList>
    </citation>
    <scope>NUCLEOTIDE SEQUENCE</scope>
</reference>
<organism evidence="1">
    <name type="scientific">uncultured Caudovirales phage</name>
    <dbReference type="NCBI Taxonomy" id="2100421"/>
    <lineage>
        <taxon>Viruses</taxon>
        <taxon>Duplodnaviria</taxon>
        <taxon>Heunggongvirae</taxon>
        <taxon>Uroviricota</taxon>
        <taxon>Caudoviricetes</taxon>
        <taxon>Peduoviridae</taxon>
        <taxon>Maltschvirus</taxon>
        <taxon>Maltschvirus maltsch</taxon>
    </lineage>
</organism>
<proteinExistence type="predicted"/>